<feature type="region of interest" description="Disordered" evidence="1">
    <location>
        <begin position="1"/>
        <end position="28"/>
    </location>
</feature>
<dbReference type="EMBL" id="CADCVK010000325">
    <property type="protein sequence ID" value="CAA9491825.1"/>
    <property type="molecule type" value="Genomic_DNA"/>
</dbReference>
<evidence type="ECO:0000256" key="1">
    <source>
        <dbReference type="SAM" id="MobiDB-lite"/>
    </source>
</evidence>
<name>A0A6J4SGM5_9ACTN</name>
<accession>A0A6J4SGM5</accession>
<reference evidence="2" key="1">
    <citation type="submission" date="2020-02" db="EMBL/GenBank/DDBJ databases">
        <authorList>
            <person name="Meier V. D."/>
        </authorList>
    </citation>
    <scope>NUCLEOTIDE SEQUENCE</scope>
    <source>
        <strain evidence="2">AVDCRST_MAG12</strain>
    </source>
</reference>
<evidence type="ECO:0000313" key="2">
    <source>
        <dbReference type="EMBL" id="CAA9491825.1"/>
    </source>
</evidence>
<protein>
    <submittedName>
        <fullName evidence="2">Uncharacterized protein</fullName>
    </submittedName>
</protein>
<proteinExistence type="predicted"/>
<organism evidence="2">
    <name type="scientific">uncultured Rubrobacteraceae bacterium</name>
    <dbReference type="NCBI Taxonomy" id="349277"/>
    <lineage>
        <taxon>Bacteria</taxon>
        <taxon>Bacillati</taxon>
        <taxon>Actinomycetota</taxon>
        <taxon>Rubrobacteria</taxon>
        <taxon>Rubrobacterales</taxon>
        <taxon>Rubrobacteraceae</taxon>
        <taxon>environmental samples</taxon>
    </lineage>
</organism>
<dbReference type="AlphaFoldDB" id="A0A6J4SGM5"/>
<sequence length="163" mass="18468">MLNGDHGPAEGSRPEPDGAIQAPEGGRLGLDEAWEDVLRQQELLRKRAESKRQKAEDQETLWREFMEAERREIVQRQNGQLARHLGAPLPGELPAQLRQLAKHDQTQAERGLVALMSGGNTVYKPLEDLQPEDMPARIAANRLRITWLKERRDEWLGRGEAPA</sequence>
<gene>
    <name evidence="2" type="ORF">AVDCRST_MAG12-2138</name>
</gene>